<dbReference type="GO" id="GO:0008483">
    <property type="term" value="F:transaminase activity"/>
    <property type="evidence" value="ECO:0007669"/>
    <property type="project" value="UniProtKB-KW"/>
</dbReference>
<evidence type="ECO:0000259" key="1">
    <source>
        <dbReference type="PROSITE" id="PS50914"/>
    </source>
</evidence>
<sequence>MNERQLQRDVLDELAWEPSVNAAEIGVAVKDGIVTLTGRVQSFAEKYAAEQTAKRVYGVKALANELEVRLPGSSQRTDEDIAAAAVSALRSNVLVPADKIKVTVSKGWLKLEGEVEWKLQKDEAEQAVRNLVGVLGVSNFITVKPHVSPPEVRSKIEEALKRSAEMDARRISVDVVNGGKIVLRGSVRSWAEREEAERAAWSAPGVYSVEDLITVSP</sequence>
<evidence type="ECO:0000313" key="2">
    <source>
        <dbReference type="EMBL" id="KYF71170.1"/>
    </source>
</evidence>
<dbReference type="EMBL" id="JEMB01003541">
    <property type="protein sequence ID" value="KYF71170.1"/>
    <property type="molecule type" value="Genomic_DNA"/>
</dbReference>
<dbReference type="PROSITE" id="PS50914">
    <property type="entry name" value="BON"/>
    <property type="match status" value="3"/>
</dbReference>
<dbReference type="PANTHER" id="PTHR34606">
    <property type="entry name" value="BON DOMAIN-CONTAINING PROTEIN"/>
    <property type="match status" value="1"/>
</dbReference>
<accession>A0A150QT94</accession>
<dbReference type="InterPro" id="IPR051686">
    <property type="entry name" value="Lipoprotein_DolP"/>
</dbReference>
<dbReference type="InterPro" id="IPR007055">
    <property type="entry name" value="BON_dom"/>
</dbReference>
<dbReference type="SMART" id="SM00749">
    <property type="entry name" value="BON"/>
    <property type="match status" value="3"/>
</dbReference>
<comment type="caution">
    <text evidence="2">The sequence shown here is derived from an EMBL/GenBank/DDBJ whole genome shotgun (WGS) entry which is preliminary data.</text>
</comment>
<dbReference type="Pfam" id="PF04972">
    <property type="entry name" value="BON"/>
    <property type="match status" value="3"/>
</dbReference>
<dbReference type="Gene3D" id="3.30.1340.30">
    <property type="match status" value="3"/>
</dbReference>
<dbReference type="AlphaFoldDB" id="A0A150QT94"/>
<keyword evidence="2" id="KW-0808">Transferase</keyword>
<name>A0A150QT94_SORCE</name>
<feature type="domain" description="BON" evidence="1">
    <location>
        <begin position="2"/>
        <end position="70"/>
    </location>
</feature>
<dbReference type="InterPro" id="IPR014004">
    <property type="entry name" value="Transpt-assoc_nodulatn_dom_bac"/>
</dbReference>
<protein>
    <submittedName>
        <fullName evidence="2">Ornithine aminotransferase</fullName>
    </submittedName>
</protein>
<keyword evidence="2" id="KW-0032">Aminotransferase</keyword>
<dbReference type="PANTHER" id="PTHR34606:SF15">
    <property type="entry name" value="BON DOMAIN-CONTAINING PROTEIN"/>
    <property type="match status" value="1"/>
</dbReference>
<evidence type="ECO:0000313" key="3">
    <source>
        <dbReference type="Proteomes" id="UP000075635"/>
    </source>
</evidence>
<gene>
    <name evidence="2" type="ORF">BE17_22860</name>
</gene>
<dbReference type="Proteomes" id="UP000075635">
    <property type="component" value="Unassembled WGS sequence"/>
</dbReference>
<feature type="domain" description="BON" evidence="1">
    <location>
        <begin position="148"/>
        <end position="217"/>
    </location>
</feature>
<reference evidence="2 3" key="1">
    <citation type="submission" date="2014-02" db="EMBL/GenBank/DDBJ databases">
        <title>The small core and large imbalanced accessory genome model reveals a collaborative survival strategy of Sorangium cellulosum strains in nature.</title>
        <authorList>
            <person name="Han K."/>
            <person name="Peng R."/>
            <person name="Blom J."/>
            <person name="Li Y.-Z."/>
        </authorList>
    </citation>
    <scope>NUCLEOTIDE SEQUENCE [LARGE SCALE GENOMIC DNA]</scope>
    <source>
        <strain evidence="2 3">So0011-07</strain>
    </source>
</reference>
<proteinExistence type="predicted"/>
<organism evidence="2 3">
    <name type="scientific">Sorangium cellulosum</name>
    <name type="common">Polyangium cellulosum</name>
    <dbReference type="NCBI Taxonomy" id="56"/>
    <lineage>
        <taxon>Bacteria</taxon>
        <taxon>Pseudomonadati</taxon>
        <taxon>Myxococcota</taxon>
        <taxon>Polyangia</taxon>
        <taxon>Polyangiales</taxon>
        <taxon>Polyangiaceae</taxon>
        <taxon>Sorangium</taxon>
    </lineage>
</organism>
<feature type="domain" description="BON" evidence="1">
    <location>
        <begin position="77"/>
        <end position="145"/>
    </location>
</feature>